<dbReference type="PANTHER" id="PTHR34835:SF90">
    <property type="entry name" value="AMINOTRANSFERASE-LIKE PLANT MOBILE DOMAIN-CONTAINING PROTEIN"/>
    <property type="match status" value="1"/>
</dbReference>
<dbReference type="PANTHER" id="PTHR34835">
    <property type="entry name" value="OS07G0283600 PROTEIN-RELATED"/>
    <property type="match status" value="1"/>
</dbReference>
<gene>
    <name evidence="2" type="ORF">Cgig2_020041</name>
</gene>
<feature type="compositionally biased region" description="Basic and acidic residues" evidence="1">
    <location>
        <begin position="153"/>
        <end position="174"/>
    </location>
</feature>
<protein>
    <submittedName>
        <fullName evidence="2">Uncharacterized protein</fullName>
    </submittedName>
</protein>
<organism evidence="2 3">
    <name type="scientific">Carnegiea gigantea</name>
    <dbReference type="NCBI Taxonomy" id="171969"/>
    <lineage>
        <taxon>Eukaryota</taxon>
        <taxon>Viridiplantae</taxon>
        <taxon>Streptophyta</taxon>
        <taxon>Embryophyta</taxon>
        <taxon>Tracheophyta</taxon>
        <taxon>Spermatophyta</taxon>
        <taxon>Magnoliopsida</taxon>
        <taxon>eudicotyledons</taxon>
        <taxon>Gunneridae</taxon>
        <taxon>Pentapetalae</taxon>
        <taxon>Caryophyllales</taxon>
        <taxon>Cactineae</taxon>
        <taxon>Cactaceae</taxon>
        <taxon>Cactoideae</taxon>
        <taxon>Echinocereeae</taxon>
        <taxon>Carnegiea</taxon>
    </lineage>
</organism>
<dbReference type="AlphaFoldDB" id="A0A9Q1GJ40"/>
<dbReference type="Proteomes" id="UP001153076">
    <property type="component" value="Unassembled WGS sequence"/>
</dbReference>
<sequence length="812" mass="91800">MSDQPKIKRKKVKEFINQMSPKGLQQLIQNLNDKQKEGIREIRFGGFLHLQADIIPEKLVVWLVWNFDTCSCSLPLANGRMRVTERDVHVMLGLPMGPLSCVTLIMWCSSSRRCPVNYRREEGRQQESISGFERGYLEDTLDKTSMTGEEEQVNEKEHHSKGVEDEGKAKDQIGISKVKDGRVATDLVITSSRRLAENRVGGVDSWSTQPTQEKSVSDALIRDTRKRSKSRTPVLSQDSFESEGFLMQINVIPKHFGGSRDKFAIPSFSVSVSQEKKESLPEGAVIIDSQPDSLIMLCSQDDNDAFIDRSLMRIIKPNLQIRDVQTTTNTDKSKAALVEAPKRRRTRSAQCSIAGLLAEWALKFYEGVTEKRTYQKAFTMRMSTRSCSSPVAQLNEAQAEAVRLMGFASFLKVDLKQIPGKFSKWLVESFDPYTMCFRLPDGQKFPVTTFNVYVSLGVHLGGREIIEITKSSTDEEYNEVHARWLKEWKVQPNAAELTECRSSLRGRELEEELHHIFSELFCQRTKNRYYSKSILEYVKDALQGEYSCKKRAFRRPTVSLHKPDCEAQIPRDTLVADANVIVEKEDHREDVPDSQSPVPQTNSVPDSSTAGVNEDDGGEDDDDGALSRSPLRNTLQVNRELSVKKLAENKPKESDEPSSKKDEKKGSPRACNEQQAPDSSKPKLTKEVLPEKDHEKCVGAARTPKKLEEVGPSGALRKRQPENLPLAYYSPYVILLTKLNSELSQDELVISEYEATRVSMAILKVREEVEMNVINIWSSILNDRERKRDLTTPNRLFMSGDQSVSASQSTSC</sequence>
<feature type="compositionally biased region" description="Basic and acidic residues" evidence="1">
    <location>
        <begin position="641"/>
        <end position="666"/>
    </location>
</feature>
<feature type="compositionally biased region" description="Basic and acidic residues" evidence="1">
    <location>
        <begin position="680"/>
        <end position="697"/>
    </location>
</feature>
<proteinExistence type="predicted"/>
<comment type="caution">
    <text evidence="2">The sequence shown here is derived from an EMBL/GenBank/DDBJ whole genome shotgun (WGS) entry which is preliminary data.</text>
</comment>
<name>A0A9Q1GJ40_9CARY</name>
<feature type="compositionally biased region" description="Polar residues" evidence="1">
    <location>
        <begin position="630"/>
        <end position="639"/>
    </location>
</feature>
<feature type="region of interest" description="Disordered" evidence="1">
    <location>
        <begin position="586"/>
        <end position="717"/>
    </location>
</feature>
<feature type="compositionally biased region" description="Polar residues" evidence="1">
    <location>
        <begin position="593"/>
        <end position="611"/>
    </location>
</feature>
<keyword evidence="3" id="KW-1185">Reference proteome</keyword>
<evidence type="ECO:0000256" key="1">
    <source>
        <dbReference type="SAM" id="MobiDB-lite"/>
    </source>
</evidence>
<feature type="compositionally biased region" description="Acidic residues" evidence="1">
    <location>
        <begin position="613"/>
        <end position="624"/>
    </location>
</feature>
<evidence type="ECO:0000313" key="3">
    <source>
        <dbReference type="Proteomes" id="UP001153076"/>
    </source>
</evidence>
<reference evidence="2" key="1">
    <citation type="submission" date="2022-04" db="EMBL/GenBank/DDBJ databases">
        <title>Carnegiea gigantea Genome sequencing and assembly v2.</title>
        <authorList>
            <person name="Copetti D."/>
            <person name="Sanderson M.J."/>
            <person name="Burquez A."/>
            <person name="Wojciechowski M.F."/>
        </authorList>
    </citation>
    <scope>NUCLEOTIDE SEQUENCE</scope>
    <source>
        <strain evidence="2">SGP5-SGP5p</strain>
        <tissue evidence="2">Aerial part</tissue>
    </source>
</reference>
<feature type="region of interest" description="Disordered" evidence="1">
    <location>
        <begin position="199"/>
        <end position="235"/>
    </location>
</feature>
<accession>A0A9Q1GJ40</accession>
<dbReference type="OrthoDB" id="5562739at2759"/>
<feature type="compositionally biased region" description="Polar residues" evidence="1">
    <location>
        <begin position="205"/>
        <end position="214"/>
    </location>
</feature>
<dbReference type="EMBL" id="JAKOGI010004001">
    <property type="protein sequence ID" value="KAJ8420015.1"/>
    <property type="molecule type" value="Genomic_DNA"/>
</dbReference>
<evidence type="ECO:0000313" key="2">
    <source>
        <dbReference type="EMBL" id="KAJ8420015.1"/>
    </source>
</evidence>
<feature type="region of interest" description="Disordered" evidence="1">
    <location>
        <begin position="145"/>
        <end position="174"/>
    </location>
</feature>